<dbReference type="FunFam" id="2.170.130.10:FF:000008">
    <property type="entry name" value="SusC/RagA family TonB-linked outer membrane protein"/>
    <property type="match status" value="1"/>
</dbReference>
<name>A0AAJ6B4V0_9SPHI</name>
<dbReference type="InterPro" id="IPR008969">
    <property type="entry name" value="CarboxyPept-like_regulatory"/>
</dbReference>
<accession>A0AAJ6B4V0</accession>
<keyword evidence="2 7" id="KW-0813">Transport</keyword>
<gene>
    <name evidence="9" type="ORF">P0Y49_14800</name>
</gene>
<comment type="similarity">
    <text evidence="7">Belongs to the TonB-dependent receptor family.</text>
</comment>
<protein>
    <submittedName>
        <fullName evidence="9">TonB-dependent receptor</fullName>
    </submittedName>
</protein>
<sequence>MQQIFTRKKEWLFSGISLILFMCISMTSLAQVRTVTGIVTDLQGDPLVGVIIQLKGTKTTTNSSANGSFSIKVPEGRQTLVFRYIGFEDKEAIVNQNTTVKVALRESVSQLNDVVVIGYGTATRKDLTGSVGTVSIADMQKAPVKSFDEALAGRVAGVQVISSEGQPGSPIEINIRGNNSITQSNYPLVVIDGFPMEDPNNAVVNPLNTLDPNEIESIDILKDASATAIYGARGANGVVMVTTKRGKLGEPVITYNGYFGLQENNKRMKLLNPYEFVKLQNEIDPIRTKTLYFKDGRNQESYRNLNGINWEDQVTHVAPMQNHYLSLAGGTQKTKYNISLSHVGQDGIIINSGFKRTQGKIAIDQEVSNKLKVGANVTYADLKRYGVPTSTGNYSNELNMLFSVWSFRPVAVDPNLNLIDEPIDPEVEQNYNSTFNPVLTARNELRENFSTSFTANGYLEYTIIKELKFKSIASFNRGIRRDDVFNGAFSRSAVIGNYGINGSQTHFNSNGWQNANTLTYAKRFNKSHYFDMMAGWSLESNSNAAFGATGILIPNEALGLSGIDEGDPLSITSVTSKSTMAAFISRANYKLLDRYVFTATFRADGSSRFIGDNKWAYFPSAGFAWQINNEPFAKDIKYLSNAKFRTSWGKTGNNGVSNFAVYPSIAYVNTDATNPLNSNPGYMFGNVYNKGVVYTGLGNPLLRWETTEQVNAGLDLGFFKERLTFGLDLYYKKTYDLLLNAVMPPVSGYSRAIKNIGSTQNKGLEITLGGTPVQTRDFSWNASFNIAFNQNKILGLSENQLMIVTAQNWGDDWKNIPGYVAKIGSPIAQFYGLIYDGVYGYDDFIKVGNTYTLKENIPAHGGARANIKPGDIKYKDLDGDLQITENDKTVIGSPYAKHTGGFNNNFSYKGFDLNVFFQWSYGNDIINANRIMFESSYKYGYNQFATYADRWTPENTSSNIPGVAAGSGGSLKAYSTRIIEDGSFLRLKTVSLGYKLPTDLLKRTNVIKSARVYLAAQNLYTWTNYSGYDPEVSVRNSALTPGFDYSAYPRARTITFGINSTF</sequence>
<evidence type="ECO:0000259" key="8">
    <source>
        <dbReference type="Pfam" id="PF07715"/>
    </source>
</evidence>
<keyword evidence="5 7" id="KW-0472">Membrane</keyword>
<dbReference type="SUPFAM" id="SSF56935">
    <property type="entry name" value="Porins"/>
    <property type="match status" value="1"/>
</dbReference>
<dbReference type="InterPro" id="IPR039426">
    <property type="entry name" value="TonB-dep_rcpt-like"/>
</dbReference>
<dbReference type="GO" id="GO:0009279">
    <property type="term" value="C:cell outer membrane"/>
    <property type="evidence" value="ECO:0007669"/>
    <property type="project" value="UniProtKB-SubCell"/>
</dbReference>
<dbReference type="Gene3D" id="2.60.40.1120">
    <property type="entry name" value="Carboxypeptidase-like, regulatory domain"/>
    <property type="match status" value="1"/>
</dbReference>
<evidence type="ECO:0000256" key="1">
    <source>
        <dbReference type="ARBA" id="ARBA00004571"/>
    </source>
</evidence>
<evidence type="ECO:0000256" key="4">
    <source>
        <dbReference type="ARBA" id="ARBA00022692"/>
    </source>
</evidence>
<dbReference type="InterPro" id="IPR037066">
    <property type="entry name" value="Plug_dom_sf"/>
</dbReference>
<dbReference type="Gene3D" id="2.170.130.10">
    <property type="entry name" value="TonB-dependent receptor, plug domain"/>
    <property type="match status" value="1"/>
</dbReference>
<dbReference type="Proteomes" id="UP001214530">
    <property type="component" value="Chromosome"/>
</dbReference>
<proteinExistence type="inferred from homology"/>
<keyword evidence="6 7" id="KW-0998">Cell outer membrane</keyword>
<dbReference type="Pfam" id="PF13715">
    <property type="entry name" value="CarbopepD_reg_2"/>
    <property type="match status" value="1"/>
</dbReference>
<keyword evidence="4 7" id="KW-0812">Transmembrane</keyword>
<keyword evidence="9" id="KW-0675">Receptor</keyword>
<dbReference type="SUPFAM" id="SSF49464">
    <property type="entry name" value="Carboxypeptidase regulatory domain-like"/>
    <property type="match status" value="1"/>
</dbReference>
<dbReference type="Gene3D" id="2.40.170.20">
    <property type="entry name" value="TonB-dependent receptor, beta-barrel domain"/>
    <property type="match status" value="1"/>
</dbReference>
<dbReference type="InterPro" id="IPR023997">
    <property type="entry name" value="TonB-dep_OMP_SusC/RagA_CS"/>
</dbReference>
<evidence type="ECO:0000256" key="7">
    <source>
        <dbReference type="PROSITE-ProRule" id="PRU01360"/>
    </source>
</evidence>
<dbReference type="InterPro" id="IPR036942">
    <property type="entry name" value="Beta-barrel_TonB_sf"/>
</dbReference>
<evidence type="ECO:0000313" key="9">
    <source>
        <dbReference type="EMBL" id="WEK18062.1"/>
    </source>
</evidence>
<evidence type="ECO:0000256" key="3">
    <source>
        <dbReference type="ARBA" id="ARBA00022452"/>
    </source>
</evidence>
<dbReference type="NCBIfam" id="TIGR04056">
    <property type="entry name" value="OMP_RagA_SusC"/>
    <property type="match status" value="1"/>
</dbReference>
<keyword evidence="3 7" id="KW-1134">Transmembrane beta strand</keyword>
<comment type="subcellular location">
    <subcellularLocation>
        <location evidence="1 7">Cell outer membrane</location>
        <topology evidence="1 7">Multi-pass membrane protein</topology>
    </subcellularLocation>
</comment>
<dbReference type="PROSITE" id="PS52016">
    <property type="entry name" value="TONB_DEPENDENT_REC_3"/>
    <property type="match status" value="1"/>
</dbReference>
<evidence type="ECO:0000313" key="10">
    <source>
        <dbReference type="Proteomes" id="UP001214530"/>
    </source>
</evidence>
<organism evidence="9 10">
    <name type="scientific">Candidatus Pedobacter colombiensis</name>
    <dbReference type="NCBI Taxonomy" id="3121371"/>
    <lineage>
        <taxon>Bacteria</taxon>
        <taxon>Pseudomonadati</taxon>
        <taxon>Bacteroidota</taxon>
        <taxon>Sphingobacteriia</taxon>
        <taxon>Sphingobacteriales</taxon>
        <taxon>Sphingobacteriaceae</taxon>
        <taxon>Pedobacter</taxon>
    </lineage>
</organism>
<evidence type="ECO:0000256" key="2">
    <source>
        <dbReference type="ARBA" id="ARBA00022448"/>
    </source>
</evidence>
<dbReference type="InterPro" id="IPR023996">
    <property type="entry name" value="TonB-dep_OMP_SusC/RagA"/>
</dbReference>
<dbReference type="NCBIfam" id="TIGR04057">
    <property type="entry name" value="SusC_RagA_signa"/>
    <property type="match status" value="1"/>
</dbReference>
<dbReference type="EMBL" id="CP119313">
    <property type="protein sequence ID" value="WEK18062.1"/>
    <property type="molecule type" value="Genomic_DNA"/>
</dbReference>
<feature type="domain" description="TonB-dependent receptor plug" evidence="8">
    <location>
        <begin position="124"/>
        <end position="238"/>
    </location>
</feature>
<dbReference type="InterPro" id="IPR012910">
    <property type="entry name" value="Plug_dom"/>
</dbReference>
<dbReference type="AlphaFoldDB" id="A0AAJ6B4V0"/>
<reference evidence="9" key="1">
    <citation type="submission" date="2023-03" db="EMBL/GenBank/DDBJ databases">
        <title>Andean soil-derived lignocellulolytic bacterial consortium as a source of novel taxa and putative plastic-active enzymes.</title>
        <authorList>
            <person name="Diaz-Garcia L."/>
            <person name="Chuvochina M."/>
            <person name="Feuerriegel G."/>
            <person name="Bunk B."/>
            <person name="Sproer C."/>
            <person name="Streit W.R."/>
            <person name="Rodriguez L.M."/>
            <person name="Overmann J."/>
            <person name="Jimenez D.J."/>
        </authorList>
    </citation>
    <scope>NUCLEOTIDE SEQUENCE</scope>
    <source>
        <strain evidence="9">MAG 3858</strain>
    </source>
</reference>
<evidence type="ECO:0000256" key="5">
    <source>
        <dbReference type="ARBA" id="ARBA00023136"/>
    </source>
</evidence>
<dbReference type="Pfam" id="PF07715">
    <property type="entry name" value="Plug"/>
    <property type="match status" value="1"/>
</dbReference>
<evidence type="ECO:0000256" key="6">
    <source>
        <dbReference type="ARBA" id="ARBA00023237"/>
    </source>
</evidence>